<proteinExistence type="predicted"/>
<protein>
    <submittedName>
        <fullName evidence="2">Uncharacterized protein</fullName>
    </submittedName>
</protein>
<evidence type="ECO:0000313" key="2">
    <source>
        <dbReference type="EMBL" id="ELQ75345.1"/>
    </source>
</evidence>
<dbReference type="AlphaFoldDB" id="L7JVL7"/>
<dbReference type="Proteomes" id="UP000011185">
    <property type="component" value="Unassembled WGS sequence"/>
</dbReference>
<keyword evidence="1" id="KW-0812">Transmembrane</keyword>
<gene>
    <name evidence="2" type="ORF">THOM_1731</name>
</gene>
<dbReference type="VEuPathDB" id="MicrosporidiaDB:THOM_1731"/>
<evidence type="ECO:0000256" key="1">
    <source>
        <dbReference type="SAM" id="Phobius"/>
    </source>
</evidence>
<dbReference type="InParanoid" id="L7JVL7"/>
<sequence length="305" mass="35604">MFIGSYLYAVVASLPYGQFCGNEETDCIIRIEKDEYDPGFEYCPYKTKLDFLLSCLLEQIANLYSEIISKEPKILEFLQFTALTEAKCNSKSVDKYMEDLLVNIKSKHTFSDHMRRAVKHFNRKNGNRPAIIDPNASFFYFSRDETIDTLKYVTTILGAVLRAMKRSKILDNEIFTMLVSSNNNWYKDCCSIYTMFPRCESVSIPANIFNNYITNHNKFAQAFDKFLEKVFPGDSLDKLICPSASKINIDETLIPESHLYNVSNATERHWDDLKWNDEKDFVERFKFILLLLPVLLFLILVYLFR</sequence>
<dbReference type="EMBL" id="JH993971">
    <property type="protein sequence ID" value="ELQ75345.1"/>
    <property type="molecule type" value="Genomic_DNA"/>
</dbReference>
<keyword evidence="1" id="KW-0472">Membrane</keyword>
<accession>L7JVL7</accession>
<feature type="transmembrane region" description="Helical" evidence="1">
    <location>
        <begin position="287"/>
        <end position="304"/>
    </location>
</feature>
<keyword evidence="3" id="KW-1185">Reference proteome</keyword>
<organism evidence="2 3">
    <name type="scientific">Trachipleistophora hominis</name>
    <name type="common">Microsporidian parasite</name>
    <dbReference type="NCBI Taxonomy" id="72359"/>
    <lineage>
        <taxon>Eukaryota</taxon>
        <taxon>Fungi</taxon>
        <taxon>Fungi incertae sedis</taxon>
        <taxon>Microsporidia</taxon>
        <taxon>Pleistophoridae</taxon>
        <taxon>Trachipleistophora</taxon>
    </lineage>
</organism>
<keyword evidence="1" id="KW-1133">Transmembrane helix</keyword>
<name>L7JVL7_TRAHO</name>
<evidence type="ECO:0000313" key="3">
    <source>
        <dbReference type="Proteomes" id="UP000011185"/>
    </source>
</evidence>
<reference evidence="2 3" key="1">
    <citation type="journal article" date="2012" name="PLoS Pathog.">
        <title>The genome of the obligate intracellular parasite Trachipleistophora hominis: new insights into microsporidian genome dynamics and reductive evolution.</title>
        <authorList>
            <person name="Heinz E."/>
            <person name="Williams T.A."/>
            <person name="Nakjang S."/>
            <person name="Noel C.J."/>
            <person name="Swan D.C."/>
            <person name="Goldberg A.V."/>
            <person name="Harris S.R."/>
            <person name="Weinmaier T."/>
            <person name="Markert S."/>
            <person name="Becher D."/>
            <person name="Bernhardt J."/>
            <person name="Dagan T."/>
            <person name="Hacker C."/>
            <person name="Lucocq J.M."/>
            <person name="Schweder T."/>
            <person name="Rattei T."/>
            <person name="Hall N."/>
            <person name="Hirt R.P."/>
            <person name="Embley T.M."/>
        </authorList>
    </citation>
    <scope>NUCLEOTIDE SEQUENCE [LARGE SCALE GENOMIC DNA]</scope>
</reference>
<dbReference type="HOGENOM" id="CLU_912722_0_0_1"/>